<evidence type="ECO:0000256" key="1">
    <source>
        <dbReference type="ARBA" id="ARBA00004196"/>
    </source>
</evidence>
<comment type="similarity">
    <text evidence="2 4">Belongs to the bacterial solute-binding protein 3 family.</text>
</comment>
<keyword evidence="9" id="KW-1185">Reference proteome</keyword>
<evidence type="ECO:0000259" key="6">
    <source>
        <dbReference type="SMART" id="SM00062"/>
    </source>
</evidence>
<sequence>MFQMKKLLIAGALALASVVAVAGCGGNQAATSSGSGASGEKVLKVGSSIDFAPFEFQDEGQAEYQGFDMDLIRAIGKEMGYKVEVSNIGFDGLIPALEAKTVNVLISGMTINDERKQKVTFSAPYYESGLTMVVREDEQNIKKFEDLKGKKVAVQMGTTSAKEVKKLEGVEVKELNTPADCFMELKSGGVDAVVNDRPVNDYFIQKSGQTGVKALPERLTSEDYGIAVAKDDKELAEKIDAALKKLKDSGEYDKIYAKWFGDKK</sequence>
<proteinExistence type="inferred from homology"/>
<protein>
    <submittedName>
        <fullName evidence="8">Basic amino acid ABC transporter substrate-binding protein</fullName>
    </submittedName>
</protein>
<dbReference type="AlphaFoldDB" id="A0A848BD24"/>
<reference evidence="8 9" key="1">
    <citation type="submission" date="2020-04" db="EMBL/GenBank/DDBJ databases">
        <authorList>
            <person name="Hitch T.C.A."/>
            <person name="Wylensek D."/>
            <person name="Clavel T."/>
        </authorList>
    </citation>
    <scope>NUCLEOTIDE SEQUENCE [LARGE SCALE GENOMIC DNA]</scope>
    <source>
        <strain evidence="8 9">PG-130-P53-12</strain>
    </source>
</reference>
<comment type="caution">
    <text evidence="8">The sequence shown here is derived from an EMBL/GenBank/DDBJ whole genome shotgun (WGS) entry which is preliminary data.</text>
</comment>
<dbReference type="PANTHER" id="PTHR35936">
    <property type="entry name" value="MEMBRANE-BOUND LYTIC MUREIN TRANSGLYCOSYLASE F"/>
    <property type="match status" value="1"/>
</dbReference>
<evidence type="ECO:0000256" key="3">
    <source>
        <dbReference type="ARBA" id="ARBA00022729"/>
    </source>
</evidence>
<accession>A0A848BD24</accession>
<dbReference type="GO" id="GO:0016020">
    <property type="term" value="C:membrane"/>
    <property type="evidence" value="ECO:0007669"/>
    <property type="project" value="InterPro"/>
</dbReference>
<dbReference type="PROSITE" id="PS01039">
    <property type="entry name" value="SBP_BACTERIAL_3"/>
    <property type="match status" value="1"/>
</dbReference>
<keyword evidence="3 5" id="KW-0732">Signal</keyword>
<dbReference type="RefSeq" id="WP_019541944.1">
    <property type="nucleotide sequence ID" value="NZ_DBGAXS010000034.1"/>
</dbReference>
<evidence type="ECO:0000256" key="2">
    <source>
        <dbReference type="ARBA" id="ARBA00010333"/>
    </source>
</evidence>
<gene>
    <name evidence="8" type="ORF">HF878_06530</name>
</gene>
<organism evidence="8 9">
    <name type="scientific">Selenomonas bovis</name>
    <dbReference type="NCBI Taxonomy" id="416586"/>
    <lineage>
        <taxon>Bacteria</taxon>
        <taxon>Bacillati</taxon>
        <taxon>Bacillota</taxon>
        <taxon>Negativicutes</taxon>
        <taxon>Selenomonadales</taxon>
        <taxon>Selenomonadaceae</taxon>
        <taxon>Selenomonas</taxon>
    </lineage>
</organism>
<evidence type="ECO:0000259" key="7">
    <source>
        <dbReference type="SMART" id="SM00079"/>
    </source>
</evidence>
<feature type="domain" description="Solute-binding protein family 3/N-terminal" evidence="6">
    <location>
        <begin position="42"/>
        <end position="263"/>
    </location>
</feature>
<feature type="chain" id="PRO_5038711591" evidence="5">
    <location>
        <begin position="23"/>
        <end position="264"/>
    </location>
</feature>
<dbReference type="SMART" id="SM00062">
    <property type="entry name" value="PBPb"/>
    <property type="match status" value="1"/>
</dbReference>
<dbReference type="PANTHER" id="PTHR35936:SF17">
    <property type="entry name" value="ARGININE-BINDING EXTRACELLULAR PROTEIN ARTP"/>
    <property type="match status" value="1"/>
</dbReference>
<dbReference type="InterPro" id="IPR018313">
    <property type="entry name" value="SBP_3_CS"/>
</dbReference>
<dbReference type="CDD" id="cd13624">
    <property type="entry name" value="PBP2_Arg_Lys_His"/>
    <property type="match status" value="1"/>
</dbReference>
<evidence type="ECO:0000256" key="4">
    <source>
        <dbReference type="RuleBase" id="RU003744"/>
    </source>
</evidence>
<name>A0A848BD24_9FIRM</name>
<evidence type="ECO:0000256" key="5">
    <source>
        <dbReference type="SAM" id="SignalP"/>
    </source>
</evidence>
<dbReference type="PROSITE" id="PS51257">
    <property type="entry name" value="PROKAR_LIPOPROTEIN"/>
    <property type="match status" value="1"/>
</dbReference>
<evidence type="ECO:0000313" key="9">
    <source>
        <dbReference type="Proteomes" id="UP000543804"/>
    </source>
</evidence>
<dbReference type="EMBL" id="JABAFA010000020">
    <property type="protein sequence ID" value="NMD99127.1"/>
    <property type="molecule type" value="Genomic_DNA"/>
</dbReference>
<feature type="domain" description="Ionotropic glutamate receptor C-terminal" evidence="7">
    <location>
        <begin position="42"/>
        <end position="262"/>
    </location>
</feature>
<dbReference type="GO" id="GO:0015276">
    <property type="term" value="F:ligand-gated monoatomic ion channel activity"/>
    <property type="evidence" value="ECO:0007669"/>
    <property type="project" value="InterPro"/>
</dbReference>
<dbReference type="SMART" id="SM00079">
    <property type="entry name" value="PBPe"/>
    <property type="match status" value="1"/>
</dbReference>
<dbReference type="GO" id="GO:0030313">
    <property type="term" value="C:cell envelope"/>
    <property type="evidence" value="ECO:0007669"/>
    <property type="project" value="UniProtKB-SubCell"/>
</dbReference>
<dbReference type="Gene3D" id="3.40.190.10">
    <property type="entry name" value="Periplasmic binding protein-like II"/>
    <property type="match status" value="2"/>
</dbReference>
<dbReference type="Proteomes" id="UP000543804">
    <property type="component" value="Unassembled WGS sequence"/>
</dbReference>
<evidence type="ECO:0000313" key="8">
    <source>
        <dbReference type="EMBL" id="NMD99127.1"/>
    </source>
</evidence>
<dbReference type="InterPro" id="IPR001638">
    <property type="entry name" value="Solute-binding_3/MltF_N"/>
</dbReference>
<feature type="signal peptide" evidence="5">
    <location>
        <begin position="1"/>
        <end position="22"/>
    </location>
</feature>
<dbReference type="Pfam" id="PF00497">
    <property type="entry name" value="SBP_bac_3"/>
    <property type="match status" value="1"/>
</dbReference>
<dbReference type="SUPFAM" id="SSF53850">
    <property type="entry name" value="Periplasmic binding protein-like II"/>
    <property type="match status" value="1"/>
</dbReference>
<comment type="subcellular location">
    <subcellularLocation>
        <location evidence="1">Cell envelope</location>
    </subcellularLocation>
</comment>
<dbReference type="InterPro" id="IPR001320">
    <property type="entry name" value="Iontro_rcpt_C"/>
</dbReference>